<dbReference type="EMBL" id="KV784353">
    <property type="protein sequence ID" value="OEU22656.1"/>
    <property type="molecule type" value="Genomic_DNA"/>
</dbReference>
<dbReference type="EC" id="5.1.3.15" evidence="3"/>
<dbReference type="InterPro" id="IPR008183">
    <property type="entry name" value="Aldose_1/G6P_1-epimerase"/>
</dbReference>
<dbReference type="PANTHER" id="PTHR11122">
    <property type="entry name" value="APOSPORY-ASSOCIATED PROTEIN C-RELATED"/>
    <property type="match status" value="1"/>
</dbReference>
<protein>
    <recommendedName>
        <fullName evidence="3">glucose-6-phosphate 1-epimerase</fullName>
        <ecNumber evidence="3">5.1.3.15</ecNumber>
    </recommendedName>
</protein>
<comment type="similarity">
    <text evidence="2">Belongs to the glucose-6-phosphate 1-epimerase family.</text>
</comment>
<evidence type="ECO:0000256" key="4">
    <source>
        <dbReference type="ARBA" id="ARBA00023235"/>
    </source>
</evidence>
<comment type="catalytic activity">
    <reaction evidence="1">
        <text>alpha-D-glucose 6-phosphate = beta-D-glucose 6-phosphate</text>
        <dbReference type="Rhea" id="RHEA:16249"/>
        <dbReference type="ChEBI" id="CHEBI:58225"/>
        <dbReference type="ChEBI" id="CHEBI:58247"/>
        <dbReference type="EC" id="5.1.3.15"/>
    </reaction>
</comment>
<evidence type="ECO:0000313" key="7">
    <source>
        <dbReference type="Proteomes" id="UP000095751"/>
    </source>
</evidence>
<dbReference type="OrthoDB" id="1659429at2759"/>
<reference evidence="6 7" key="1">
    <citation type="submission" date="2016-09" db="EMBL/GenBank/DDBJ databases">
        <title>Extensive genetic diversity and differential bi-allelic expression allows diatom success in the polar Southern Ocean.</title>
        <authorList>
            <consortium name="DOE Joint Genome Institute"/>
            <person name="Mock T."/>
            <person name="Otillar R.P."/>
            <person name="Strauss J."/>
            <person name="Dupont C."/>
            <person name="Frickenhaus S."/>
            <person name="Maumus F."/>
            <person name="Mcmullan M."/>
            <person name="Sanges R."/>
            <person name="Schmutz J."/>
            <person name="Toseland A."/>
            <person name="Valas R."/>
            <person name="Veluchamy A."/>
            <person name="Ward B.J."/>
            <person name="Allen A."/>
            <person name="Barry K."/>
            <person name="Falciatore A."/>
            <person name="Ferrante M."/>
            <person name="Fortunato A.E."/>
            <person name="Gloeckner G."/>
            <person name="Gruber A."/>
            <person name="Hipkin R."/>
            <person name="Janech M."/>
            <person name="Kroth P."/>
            <person name="Leese F."/>
            <person name="Lindquist E."/>
            <person name="Lyon B.R."/>
            <person name="Martin J."/>
            <person name="Mayer C."/>
            <person name="Parker M."/>
            <person name="Quesneville H."/>
            <person name="Raymond J."/>
            <person name="Uhlig C."/>
            <person name="Valentin K.U."/>
            <person name="Worden A.Z."/>
            <person name="Armbrust E.V."/>
            <person name="Bowler C."/>
            <person name="Green B."/>
            <person name="Moulton V."/>
            <person name="Van Oosterhout C."/>
            <person name="Grigoriev I."/>
        </authorList>
    </citation>
    <scope>NUCLEOTIDE SEQUENCE [LARGE SCALE GENOMIC DNA]</scope>
    <source>
        <strain evidence="6 7">CCMP1102</strain>
    </source>
</reference>
<evidence type="ECO:0000313" key="6">
    <source>
        <dbReference type="EMBL" id="OEU22656.1"/>
    </source>
</evidence>
<dbReference type="SUPFAM" id="SSF74650">
    <property type="entry name" value="Galactose mutarotase-like"/>
    <property type="match status" value="1"/>
</dbReference>
<dbReference type="Pfam" id="PF01263">
    <property type="entry name" value="Aldose_epim"/>
    <property type="match status" value="1"/>
</dbReference>
<dbReference type="GO" id="GO:0030246">
    <property type="term" value="F:carbohydrate binding"/>
    <property type="evidence" value="ECO:0007669"/>
    <property type="project" value="InterPro"/>
</dbReference>
<accession>A0A1E7FWZ2</accession>
<evidence type="ECO:0000256" key="2">
    <source>
        <dbReference type="ARBA" id="ARBA00005866"/>
    </source>
</evidence>
<name>A0A1E7FWZ2_9STRA</name>
<dbReference type="GO" id="GO:0047938">
    <property type="term" value="F:glucose-6-phosphate 1-epimerase activity"/>
    <property type="evidence" value="ECO:0007669"/>
    <property type="project" value="UniProtKB-EC"/>
</dbReference>
<dbReference type="AlphaFoldDB" id="A0A1E7FWZ2"/>
<evidence type="ECO:0000256" key="5">
    <source>
        <dbReference type="SAM" id="SignalP"/>
    </source>
</evidence>
<dbReference type="KEGG" id="fcy:FRACYDRAFT_267353"/>
<keyword evidence="5" id="KW-0732">Signal</keyword>
<dbReference type="GO" id="GO:0005737">
    <property type="term" value="C:cytoplasm"/>
    <property type="evidence" value="ECO:0007669"/>
    <property type="project" value="TreeGrafter"/>
</dbReference>
<dbReference type="InParanoid" id="A0A1E7FWZ2"/>
<evidence type="ECO:0000256" key="1">
    <source>
        <dbReference type="ARBA" id="ARBA00001096"/>
    </source>
</evidence>
<dbReference type="InterPro" id="IPR011013">
    <property type="entry name" value="Gal_mutarotase_sf_dom"/>
</dbReference>
<organism evidence="6 7">
    <name type="scientific">Fragilariopsis cylindrus CCMP1102</name>
    <dbReference type="NCBI Taxonomy" id="635003"/>
    <lineage>
        <taxon>Eukaryota</taxon>
        <taxon>Sar</taxon>
        <taxon>Stramenopiles</taxon>
        <taxon>Ochrophyta</taxon>
        <taxon>Bacillariophyta</taxon>
        <taxon>Bacillariophyceae</taxon>
        <taxon>Bacillariophycidae</taxon>
        <taxon>Bacillariales</taxon>
        <taxon>Bacillariaceae</taxon>
        <taxon>Fragilariopsis</taxon>
    </lineage>
</organism>
<dbReference type="InterPro" id="IPR014718">
    <property type="entry name" value="GH-type_carb-bd"/>
</dbReference>
<dbReference type="Gene3D" id="2.70.98.10">
    <property type="match status" value="1"/>
</dbReference>
<proteinExistence type="inferred from homology"/>
<feature type="chain" id="PRO_5009193629" description="glucose-6-phosphate 1-epimerase" evidence="5">
    <location>
        <begin position="22"/>
        <end position="346"/>
    </location>
</feature>
<dbReference type="InterPro" id="IPR025532">
    <property type="entry name" value="G6P_1-epimerase"/>
</dbReference>
<keyword evidence="4" id="KW-0413">Isomerase</keyword>
<feature type="signal peptide" evidence="5">
    <location>
        <begin position="1"/>
        <end position="21"/>
    </location>
</feature>
<dbReference type="Proteomes" id="UP000095751">
    <property type="component" value="Unassembled WGS sequence"/>
</dbReference>
<dbReference type="PANTHER" id="PTHR11122:SF39">
    <property type="entry name" value="GLUCOSE-6-PHOSPHATE 1-EPIMERASE"/>
    <property type="match status" value="1"/>
</dbReference>
<dbReference type="GO" id="GO:0005975">
    <property type="term" value="P:carbohydrate metabolic process"/>
    <property type="evidence" value="ECO:0007669"/>
    <property type="project" value="InterPro"/>
</dbReference>
<keyword evidence="7" id="KW-1185">Reference proteome</keyword>
<dbReference type="CDD" id="cd09020">
    <property type="entry name" value="D-hex-6-P-epi_like"/>
    <property type="match status" value="1"/>
</dbReference>
<sequence>MKFSLVSVAAAVSCASSFSSAFVVRPSSVNTFSSPVVLEASRNAQKIASRTKWAEKRGYGDGNVADAGETSAESGLMKNDDGLEFVRLVSKSGATAEVYLFGGVVTSYKDAEGTEFIAVRPDAKMDGSKPISGGLSHCWPQFGPGEIQQHGFARNVNWEVKSQTETTVELEMLPSDYTKEMWDKEFACRFTVDLADDELKTNMKVDNTGAADSFDFQAALHSYFAVSSLENLEIAGSFEGKEFLNKMVGENGEMQTESRSTITITEEYDRVYKGVNDPVLKDTGSGKALNIVNEAGWEDTVLWNPYGEEGMGFNSFVCVESVKFDPVTLDAGKSWEGKLTLKPGSL</sequence>
<evidence type="ECO:0000256" key="3">
    <source>
        <dbReference type="ARBA" id="ARBA00012083"/>
    </source>
</evidence>
<gene>
    <name evidence="6" type="ORF">FRACYDRAFT_267353</name>
</gene>